<comment type="caution">
    <text evidence="1">The sequence shown here is derived from an EMBL/GenBank/DDBJ whole genome shotgun (WGS) entry which is preliminary data.</text>
</comment>
<sequence>MNIRRLVLFPIINGNYISNSGCHEGGIYFRNIGVTLVSRKNITSDQLSKQAFVIANWDMAALEGCRLLGDIWTYCSGGRRKWSGNHRSILSVGAARNGSQTGLNNALQKEMTPSCLDLIACVRACFIPGREVCLELCQVKVNVKVVQVEPRKRHMRALWMVMNLWWGRHRSARATSCGPLSRPRRHSNGGVCRQMRANWSPSRTVPLGDPENPKSLHTVVHAGYNKVISTQSSVSRTPPAAEIWSISPRSALGRDGRGIGRLYAGAPMALQPSDWARCCDLTSNLHLQAARHGPLELWATASRLVLPPREGLHWLGLDRGEMVAWPLAFGVCVARVLKSMLSSSTPSPPVPALRFLCVEAGQAIRSEVRSSKFEIRNSTVQQHFNVK</sequence>
<organism evidence="1 2">
    <name type="scientific">Bombardia bombarda</name>
    <dbReference type="NCBI Taxonomy" id="252184"/>
    <lineage>
        <taxon>Eukaryota</taxon>
        <taxon>Fungi</taxon>
        <taxon>Dikarya</taxon>
        <taxon>Ascomycota</taxon>
        <taxon>Pezizomycotina</taxon>
        <taxon>Sordariomycetes</taxon>
        <taxon>Sordariomycetidae</taxon>
        <taxon>Sordariales</taxon>
        <taxon>Lasiosphaeriaceae</taxon>
        <taxon>Bombardia</taxon>
    </lineage>
</organism>
<proteinExistence type="predicted"/>
<protein>
    <submittedName>
        <fullName evidence="1">Uncharacterized protein</fullName>
    </submittedName>
</protein>
<accession>A0AA39WMK2</accession>
<evidence type="ECO:0000313" key="2">
    <source>
        <dbReference type="Proteomes" id="UP001174934"/>
    </source>
</evidence>
<keyword evidence="2" id="KW-1185">Reference proteome</keyword>
<dbReference type="AlphaFoldDB" id="A0AA39WMK2"/>
<gene>
    <name evidence="1" type="ORF">B0T17DRAFT_509728</name>
</gene>
<reference evidence="1" key="1">
    <citation type="submission" date="2023-06" db="EMBL/GenBank/DDBJ databases">
        <title>Genome-scale phylogeny and comparative genomics of the fungal order Sordariales.</title>
        <authorList>
            <consortium name="Lawrence Berkeley National Laboratory"/>
            <person name="Hensen N."/>
            <person name="Bonometti L."/>
            <person name="Westerberg I."/>
            <person name="Brannstrom I.O."/>
            <person name="Guillou S."/>
            <person name="Cros-Aarteil S."/>
            <person name="Calhoun S."/>
            <person name="Haridas S."/>
            <person name="Kuo A."/>
            <person name="Mondo S."/>
            <person name="Pangilinan J."/>
            <person name="Riley R."/>
            <person name="LaButti K."/>
            <person name="Andreopoulos B."/>
            <person name="Lipzen A."/>
            <person name="Chen C."/>
            <person name="Yanf M."/>
            <person name="Daum C."/>
            <person name="Ng V."/>
            <person name="Clum A."/>
            <person name="Steindorff A."/>
            <person name="Ohm R."/>
            <person name="Martin F."/>
            <person name="Silar P."/>
            <person name="Natvig D."/>
            <person name="Lalanne C."/>
            <person name="Gautier V."/>
            <person name="Ament-velasquez S.L."/>
            <person name="Kruys A."/>
            <person name="Hutchinson M.I."/>
            <person name="Powell A.J."/>
            <person name="Barry K."/>
            <person name="Miller A.N."/>
            <person name="Grigoriev I.V."/>
            <person name="Debuchy R."/>
            <person name="Gladieux P."/>
            <person name="Thoren M.H."/>
            <person name="Johannesson H."/>
        </authorList>
    </citation>
    <scope>NUCLEOTIDE SEQUENCE</scope>
    <source>
        <strain evidence="1">SMH3391-2</strain>
    </source>
</reference>
<dbReference type="Proteomes" id="UP001174934">
    <property type="component" value="Unassembled WGS sequence"/>
</dbReference>
<dbReference type="EMBL" id="JAULSR010000005">
    <property type="protein sequence ID" value="KAK0618175.1"/>
    <property type="molecule type" value="Genomic_DNA"/>
</dbReference>
<evidence type="ECO:0000313" key="1">
    <source>
        <dbReference type="EMBL" id="KAK0618175.1"/>
    </source>
</evidence>
<name>A0AA39WMK2_9PEZI</name>